<gene>
    <name evidence="1" type="ORF">PAND9192_01260</name>
</gene>
<dbReference type="AlphaFoldDB" id="A0A1Y6MEE4"/>
<sequence length="131" mass="15226">MRINKQNWLKFREKLLPIIRETEQRNHHQFSDEIDQALSSDGAFLFVGEDGFFVLQPLSENSVVTVNVMFAFNWGGNAIERYQNMIEQLSREIGATGLELYTVVKSLVPLLEQQDWQLTNGDRVMHFIKPL</sequence>
<evidence type="ECO:0000313" key="2">
    <source>
        <dbReference type="Proteomes" id="UP000195719"/>
    </source>
</evidence>
<protein>
    <submittedName>
        <fullName evidence="1">Uncharacterized protein</fullName>
    </submittedName>
</protein>
<dbReference type="EMBL" id="FYAJ01000002">
    <property type="protein sequence ID" value="SMY34299.1"/>
    <property type="molecule type" value="Genomic_DNA"/>
</dbReference>
<proteinExistence type="predicted"/>
<accession>A0A1Y6MEE4</accession>
<dbReference type="Proteomes" id="UP000195719">
    <property type="component" value="Unassembled WGS sequence"/>
</dbReference>
<evidence type="ECO:0000313" key="1">
    <source>
        <dbReference type="EMBL" id="SMY34299.1"/>
    </source>
</evidence>
<keyword evidence="2" id="KW-1185">Reference proteome</keyword>
<organism evidence="1 2">
    <name type="scientific">Photobacterium andalusiense</name>
    <dbReference type="NCBI Taxonomy" id="2204296"/>
    <lineage>
        <taxon>Bacteria</taxon>
        <taxon>Pseudomonadati</taxon>
        <taxon>Pseudomonadota</taxon>
        <taxon>Gammaproteobacteria</taxon>
        <taxon>Vibrionales</taxon>
        <taxon>Vibrionaceae</taxon>
        <taxon>Photobacterium</taxon>
    </lineage>
</organism>
<dbReference type="RefSeq" id="WP_087853037.1">
    <property type="nucleotide sequence ID" value="NZ_FYAJ01000002.1"/>
</dbReference>
<name>A0A1Y6MEE4_9GAMM</name>
<reference evidence="2" key="1">
    <citation type="submission" date="2017-06" db="EMBL/GenBank/DDBJ databases">
        <authorList>
            <person name="Rodrigo-Torres L."/>
            <person name="Arahal R.D."/>
            <person name="Lucena T."/>
        </authorList>
    </citation>
    <scope>NUCLEOTIDE SEQUENCE [LARGE SCALE GENOMIC DNA]</scope>
    <source>
        <strain evidence="2">CECT 9192</strain>
    </source>
</reference>